<keyword evidence="8" id="KW-1185">Reference proteome</keyword>
<dbReference type="GO" id="GO:0016020">
    <property type="term" value="C:membrane"/>
    <property type="evidence" value="ECO:0007669"/>
    <property type="project" value="UniProtKB-SubCell"/>
</dbReference>
<feature type="transmembrane region" description="Helical" evidence="5">
    <location>
        <begin position="43"/>
        <end position="64"/>
    </location>
</feature>
<dbReference type="Gene3D" id="1.20.120.350">
    <property type="entry name" value="Voltage-gated potassium channels. Chain C"/>
    <property type="match status" value="1"/>
</dbReference>
<dbReference type="EMBL" id="CP119880">
    <property type="protein sequence ID" value="WFD36006.1"/>
    <property type="molecule type" value="Genomic_DNA"/>
</dbReference>
<keyword evidence="2 5" id="KW-0812">Transmembrane</keyword>
<feature type="domain" description="Ion transport" evidence="6">
    <location>
        <begin position="44"/>
        <end position="161"/>
    </location>
</feature>
<sequence>MNRDDSAFGVHLFAPAFETQDSLGHDDVFKSLANRFVHSTAYLYLYASMAFISFVTVVLSLVYTCPGPQFYILELVVNVALVAEVAIRLVAFGKHFWKSAYNTIDLALVVVCIITLVVLFFNHGCSPYQQSGLSEELIDSILLIVRNVVQCARLVSVIRRGRQNVATRVTEIDLADAHGYSLDVDLDTESMLAQQRMLDGGQRAEPGWGPRTQVAAHTTHNDRPLDTFVAVDDDGEL</sequence>
<evidence type="ECO:0000256" key="5">
    <source>
        <dbReference type="SAM" id="Phobius"/>
    </source>
</evidence>
<evidence type="ECO:0000256" key="2">
    <source>
        <dbReference type="ARBA" id="ARBA00022692"/>
    </source>
</evidence>
<feature type="transmembrane region" description="Helical" evidence="5">
    <location>
        <begin position="70"/>
        <end position="91"/>
    </location>
</feature>
<evidence type="ECO:0000256" key="4">
    <source>
        <dbReference type="ARBA" id="ARBA00023136"/>
    </source>
</evidence>
<organism evidence="7 8">
    <name type="scientific">Malassezia cuniculi</name>
    <dbReference type="NCBI Taxonomy" id="948313"/>
    <lineage>
        <taxon>Eukaryota</taxon>
        <taxon>Fungi</taxon>
        <taxon>Dikarya</taxon>
        <taxon>Basidiomycota</taxon>
        <taxon>Ustilaginomycotina</taxon>
        <taxon>Malasseziomycetes</taxon>
        <taxon>Malasseziales</taxon>
        <taxon>Malasseziaceae</taxon>
        <taxon>Malassezia</taxon>
    </lineage>
</organism>
<keyword evidence="4 5" id="KW-0472">Membrane</keyword>
<dbReference type="GO" id="GO:0005216">
    <property type="term" value="F:monoatomic ion channel activity"/>
    <property type="evidence" value="ECO:0007669"/>
    <property type="project" value="InterPro"/>
</dbReference>
<reference evidence="7" key="1">
    <citation type="submission" date="2023-03" db="EMBL/GenBank/DDBJ databases">
        <title>Mating type loci evolution in Malassezia.</title>
        <authorList>
            <person name="Coelho M.A."/>
        </authorList>
    </citation>
    <scope>NUCLEOTIDE SEQUENCE</scope>
    <source>
        <strain evidence="7">CBS 11721</strain>
    </source>
</reference>
<evidence type="ECO:0000256" key="3">
    <source>
        <dbReference type="ARBA" id="ARBA00022989"/>
    </source>
</evidence>
<dbReference type="Pfam" id="PF00520">
    <property type="entry name" value="Ion_trans"/>
    <property type="match status" value="1"/>
</dbReference>
<gene>
    <name evidence="7" type="ORF">MCUN1_002877</name>
</gene>
<dbReference type="AlphaFoldDB" id="A0AAF0ESK2"/>
<feature type="transmembrane region" description="Helical" evidence="5">
    <location>
        <begin position="103"/>
        <end position="121"/>
    </location>
</feature>
<proteinExistence type="predicted"/>
<evidence type="ECO:0000313" key="7">
    <source>
        <dbReference type="EMBL" id="WFD36006.1"/>
    </source>
</evidence>
<protein>
    <recommendedName>
        <fullName evidence="6">Ion transport domain-containing protein</fullName>
    </recommendedName>
</protein>
<evidence type="ECO:0000256" key="1">
    <source>
        <dbReference type="ARBA" id="ARBA00004141"/>
    </source>
</evidence>
<evidence type="ECO:0000259" key="6">
    <source>
        <dbReference type="Pfam" id="PF00520"/>
    </source>
</evidence>
<dbReference type="PANTHER" id="PTHR38483">
    <property type="entry name" value="CHROMOSOME 1, WHOLE GENOME SHOTGUN SEQUENCE"/>
    <property type="match status" value="1"/>
</dbReference>
<dbReference type="Proteomes" id="UP001219933">
    <property type="component" value="Chromosome 4"/>
</dbReference>
<dbReference type="InterPro" id="IPR027359">
    <property type="entry name" value="Volt_channel_dom_sf"/>
</dbReference>
<dbReference type="InterPro" id="IPR005821">
    <property type="entry name" value="Ion_trans_dom"/>
</dbReference>
<keyword evidence="3 5" id="KW-1133">Transmembrane helix</keyword>
<evidence type="ECO:0000313" key="8">
    <source>
        <dbReference type="Proteomes" id="UP001219933"/>
    </source>
</evidence>
<comment type="subcellular location">
    <subcellularLocation>
        <location evidence="1">Membrane</location>
        <topology evidence="1">Multi-pass membrane protein</topology>
    </subcellularLocation>
</comment>
<accession>A0AAF0ESK2</accession>
<name>A0AAF0ESK2_9BASI</name>
<dbReference type="PANTHER" id="PTHR38483:SF1">
    <property type="entry name" value="ION TRANSPORT DOMAIN-CONTAINING PROTEIN"/>
    <property type="match status" value="1"/>
</dbReference>